<name>A0A2S3GNP3_9POAL</name>
<feature type="compositionally biased region" description="Low complexity" evidence="1">
    <location>
        <begin position="155"/>
        <end position="164"/>
    </location>
</feature>
<gene>
    <name evidence="2" type="ORF">PAHAL_1G173100</name>
</gene>
<dbReference type="EMBL" id="CM008046">
    <property type="protein sequence ID" value="PAN05599.1"/>
    <property type="molecule type" value="Genomic_DNA"/>
</dbReference>
<dbReference type="Gramene" id="PAN05599">
    <property type="protein sequence ID" value="PAN05599"/>
    <property type="gene ID" value="PAHAL_1G173100"/>
</dbReference>
<dbReference type="Proteomes" id="UP000243499">
    <property type="component" value="Chromosome 1"/>
</dbReference>
<dbReference type="AlphaFoldDB" id="A0A2S3GNP3"/>
<feature type="region of interest" description="Disordered" evidence="1">
    <location>
        <begin position="39"/>
        <end position="176"/>
    </location>
</feature>
<accession>A0A2S3GNP3</accession>
<feature type="compositionally biased region" description="Basic and acidic residues" evidence="1">
    <location>
        <begin position="40"/>
        <end position="72"/>
    </location>
</feature>
<proteinExistence type="predicted"/>
<protein>
    <submittedName>
        <fullName evidence="2">Uncharacterized protein</fullName>
    </submittedName>
</protein>
<evidence type="ECO:0000256" key="1">
    <source>
        <dbReference type="SAM" id="MobiDB-lite"/>
    </source>
</evidence>
<organism evidence="2">
    <name type="scientific">Panicum hallii</name>
    <dbReference type="NCBI Taxonomy" id="206008"/>
    <lineage>
        <taxon>Eukaryota</taxon>
        <taxon>Viridiplantae</taxon>
        <taxon>Streptophyta</taxon>
        <taxon>Embryophyta</taxon>
        <taxon>Tracheophyta</taxon>
        <taxon>Spermatophyta</taxon>
        <taxon>Magnoliopsida</taxon>
        <taxon>Liliopsida</taxon>
        <taxon>Poales</taxon>
        <taxon>Poaceae</taxon>
        <taxon>PACMAD clade</taxon>
        <taxon>Panicoideae</taxon>
        <taxon>Panicodae</taxon>
        <taxon>Paniceae</taxon>
        <taxon>Panicinae</taxon>
        <taxon>Panicum</taxon>
        <taxon>Panicum sect. Panicum</taxon>
    </lineage>
</organism>
<sequence length="235" mass="25004">MDVTVLHPPLCPTARAAAVPIPPARTLRIRLNPACFSRPDAADAEKQDRMGSSHNKEPPAKRHSGAADEKGNKNAPAVKIGNLLRPCSRGDEAPRSPLGGNTKRRNGGAAVGHTGAPPAAKRKATTPDSGKSKRRASSSRVPIATKKQQVGGDGAASSSPSPRSSDSEGTVRALLTRARPASDAIRRRDIERLRAQARWELDQMVRTVEFNDPFITPQDVLRRGAFGPVPGAIIF</sequence>
<evidence type="ECO:0000313" key="2">
    <source>
        <dbReference type="EMBL" id="PAN05599.1"/>
    </source>
</evidence>
<reference evidence="2" key="1">
    <citation type="submission" date="2018-04" db="EMBL/GenBank/DDBJ databases">
        <title>WGS assembly of Panicum hallii.</title>
        <authorList>
            <person name="Lovell J."/>
            <person name="Jenkins J."/>
            <person name="Lowry D."/>
            <person name="Mamidi S."/>
            <person name="Sreedasyam A."/>
            <person name="Weng X."/>
            <person name="Barry K."/>
            <person name="Bonette J."/>
            <person name="Campitelli B."/>
            <person name="Daum C."/>
            <person name="Gordon S."/>
            <person name="Gould B."/>
            <person name="Lipzen A."/>
            <person name="Macqueen A."/>
            <person name="Palacio-Mejia J."/>
            <person name="Plott C."/>
            <person name="Shakirov E."/>
            <person name="Shu S."/>
            <person name="Yoshinaga Y."/>
            <person name="Zane M."/>
            <person name="Rokhsar D."/>
            <person name="Grimwood J."/>
            <person name="Schmutz J."/>
            <person name="Juenger T."/>
        </authorList>
    </citation>
    <scope>NUCLEOTIDE SEQUENCE [LARGE SCALE GENOMIC DNA]</scope>
    <source>
        <strain evidence="2">FIL2</strain>
    </source>
</reference>